<dbReference type="GO" id="GO:0006430">
    <property type="term" value="P:lysyl-tRNA aminoacylation"/>
    <property type="evidence" value="ECO:0007669"/>
    <property type="project" value="InterPro"/>
</dbReference>
<dbReference type="InterPro" id="IPR018149">
    <property type="entry name" value="Lys-tRNA-synth_II_C"/>
</dbReference>
<evidence type="ECO:0000256" key="1">
    <source>
        <dbReference type="ARBA" id="ARBA00011738"/>
    </source>
</evidence>
<comment type="caution">
    <text evidence="6">The sequence shown here is derived from an EMBL/GenBank/DDBJ whole genome shotgun (WGS) entry which is preliminary data.</text>
</comment>
<evidence type="ECO:0000256" key="2">
    <source>
        <dbReference type="ARBA" id="ARBA00022598"/>
    </source>
</evidence>
<dbReference type="Gene3D" id="3.30.930.10">
    <property type="entry name" value="Bira Bifunctional Protein, Domain 2"/>
    <property type="match status" value="1"/>
</dbReference>
<dbReference type="GO" id="GO:0005524">
    <property type="term" value="F:ATP binding"/>
    <property type="evidence" value="ECO:0007669"/>
    <property type="project" value="UniProtKB-KW"/>
</dbReference>
<dbReference type="RefSeq" id="WP_176064296.1">
    <property type="nucleotide sequence ID" value="NZ_BJTG01000003.1"/>
</dbReference>
<evidence type="ECO:0000256" key="3">
    <source>
        <dbReference type="ARBA" id="ARBA00022741"/>
    </source>
</evidence>
<dbReference type="PROSITE" id="PS50862">
    <property type="entry name" value="AA_TRNA_LIGASE_II"/>
    <property type="match status" value="1"/>
</dbReference>
<comment type="subunit">
    <text evidence="1">Homodimer.</text>
</comment>
<evidence type="ECO:0000313" key="7">
    <source>
        <dbReference type="Proteomes" id="UP000503640"/>
    </source>
</evidence>
<accession>A0A7I9VKA6</accession>
<dbReference type="Proteomes" id="UP000503640">
    <property type="component" value="Unassembled WGS sequence"/>
</dbReference>
<dbReference type="SUPFAM" id="SSF55681">
    <property type="entry name" value="Class II aaRS and biotin synthetases"/>
    <property type="match status" value="1"/>
</dbReference>
<dbReference type="EMBL" id="BJTG01000003">
    <property type="protein sequence ID" value="GEJ56823.1"/>
    <property type="molecule type" value="Genomic_DNA"/>
</dbReference>
<keyword evidence="4" id="KW-0067">ATP-binding</keyword>
<dbReference type="PANTHER" id="PTHR42918:SF6">
    <property type="entry name" value="ELONGATION FACTOR P--(R)-BETA-LYSINE LIGASE"/>
    <property type="match status" value="1"/>
</dbReference>
<dbReference type="PANTHER" id="PTHR42918">
    <property type="entry name" value="LYSYL-TRNA SYNTHETASE"/>
    <property type="match status" value="1"/>
</dbReference>
<reference evidence="7" key="1">
    <citation type="journal article" date="2020" name="Appl. Environ. Microbiol.">
        <title>Diazotrophic Anaeromyxobacter Isolates from Soils.</title>
        <authorList>
            <person name="Masuda Y."/>
            <person name="Yamanaka H."/>
            <person name="Xu Z.X."/>
            <person name="Shiratori Y."/>
            <person name="Aono T."/>
            <person name="Amachi S."/>
            <person name="Senoo K."/>
            <person name="Itoh H."/>
        </authorList>
    </citation>
    <scope>NUCLEOTIDE SEQUENCE [LARGE SCALE GENOMIC DNA]</scope>
    <source>
        <strain evidence="7">R267</strain>
    </source>
</reference>
<dbReference type="InterPro" id="IPR006195">
    <property type="entry name" value="aa-tRNA-synth_II"/>
</dbReference>
<evidence type="ECO:0000259" key="5">
    <source>
        <dbReference type="PROSITE" id="PS50862"/>
    </source>
</evidence>
<keyword evidence="3" id="KW-0547">Nucleotide-binding</keyword>
<evidence type="ECO:0000313" key="6">
    <source>
        <dbReference type="EMBL" id="GEJ56823.1"/>
    </source>
</evidence>
<dbReference type="InterPro" id="IPR004364">
    <property type="entry name" value="Aa-tRNA-synt_II"/>
</dbReference>
<dbReference type="GO" id="GO:0000049">
    <property type="term" value="F:tRNA binding"/>
    <property type="evidence" value="ECO:0007669"/>
    <property type="project" value="TreeGrafter"/>
</dbReference>
<dbReference type="FunFam" id="3.30.930.10:FF:000017">
    <property type="entry name" value="Elongation factor P--(R)-beta-lysine ligase"/>
    <property type="match status" value="1"/>
</dbReference>
<name>A0A7I9VKA6_9BACT</name>
<dbReference type="InterPro" id="IPR004525">
    <property type="entry name" value="EpmA"/>
</dbReference>
<dbReference type="NCBIfam" id="TIGR00462">
    <property type="entry name" value="genX"/>
    <property type="match status" value="1"/>
</dbReference>
<sequence length="337" mass="37574">MDRREVARARARMQAAVREFLTRREFDEVETPCLVPEPAMEPHIDAFRAPFVPEGGGAARPLWLHSSPEYAMKRLLAEGFPRIFQLARVFRNGEVSDTHNPEFTLLEMYRAHTDYRGIMEDLEETVAACARAVTGGTRISVGGRPLELAPPFERLTAQEAFQTRAGVDLAACDGRADRLRAALRERGLGVAGDGDSFDDLYFRVFLEVVEPTLGLGRPTYLVDWPAPMAALSRLKPGDPRVAERFELYAGGLELANGFSELTDAAEQRRRLMEEQGLRARLGRPVYPLDERFLAALPRMPEAGGVALGLDRLLMLLVGARTIDEVLLFPAREFLAPR</sequence>
<feature type="domain" description="Aminoacyl-transfer RNA synthetases class-II family profile" evidence="5">
    <location>
        <begin position="10"/>
        <end position="329"/>
    </location>
</feature>
<dbReference type="NCBIfam" id="NF006828">
    <property type="entry name" value="PRK09350.1"/>
    <property type="match status" value="1"/>
</dbReference>
<dbReference type="Pfam" id="PF00152">
    <property type="entry name" value="tRNA-synt_2"/>
    <property type="match status" value="1"/>
</dbReference>
<proteinExistence type="predicted"/>
<dbReference type="PRINTS" id="PR00982">
    <property type="entry name" value="TRNASYNTHLYS"/>
</dbReference>
<keyword evidence="2" id="KW-0436">Ligase</keyword>
<dbReference type="InterPro" id="IPR045864">
    <property type="entry name" value="aa-tRNA-synth_II/BPL/LPL"/>
</dbReference>
<dbReference type="AlphaFoldDB" id="A0A7I9VKA6"/>
<keyword evidence="7" id="KW-1185">Reference proteome</keyword>
<dbReference type="GO" id="GO:0004824">
    <property type="term" value="F:lysine-tRNA ligase activity"/>
    <property type="evidence" value="ECO:0007669"/>
    <property type="project" value="InterPro"/>
</dbReference>
<evidence type="ECO:0000256" key="4">
    <source>
        <dbReference type="ARBA" id="ARBA00022840"/>
    </source>
</evidence>
<protein>
    <submittedName>
        <fullName evidence="6">EF-P lysine aminoacylase GenX</fullName>
    </submittedName>
</protein>
<organism evidence="6 7">
    <name type="scientific">Anaeromyxobacter diazotrophicus</name>
    <dbReference type="NCBI Taxonomy" id="2590199"/>
    <lineage>
        <taxon>Bacteria</taxon>
        <taxon>Pseudomonadati</taxon>
        <taxon>Myxococcota</taxon>
        <taxon>Myxococcia</taxon>
        <taxon>Myxococcales</taxon>
        <taxon>Cystobacterineae</taxon>
        <taxon>Anaeromyxobacteraceae</taxon>
        <taxon>Anaeromyxobacter</taxon>
    </lineage>
</organism>
<dbReference type="GO" id="GO:0005829">
    <property type="term" value="C:cytosol"/>
    <property type="evidence" value="ECO:0007669"/>
    <property type="project" value="TreeGrafter"/>
</dbReference>
<gene>
    <name evidence="6" type="primary">genX</name>
    <name evidence="6" type="ORF">AMYX_15640</name>
</gene>